<comment type="caution">
    <text evidence="1">The sequence shown here is derived from an EMBL/GenBank/DDBJ whole genome shotgun (WGS) entry which is preliminary data.</text>
</comment>
<dbReference type="AlphaFoldDB" id="A0A2U1QDK1"/>
<evidence type="ECO:0000313" key="1">
    <source>
        <dbReference type="EMBL" id="PWA96047.1"/>
    </source>
</evidence>
<keyword evidence="2" id="KW-1185">Reference proteome</keyword>
<name>A0A2U1QDK1_ARTAN</name>
<proteinExistence type="predicted"/>
<dbReference type="OrthoDB" id="1935723at2759"/>
<organism evidence="1 2">
    <name type="scientific">Artemisia annua</name>
    <name type="common">Sweet wormwood</name>
    <dbReference type="NCBI Taxonomy" id="35608"/>
    <lineage>
        <taxon>Eukaryota</taxon>
        <taxon>Viridiplantae</taxon>
        <taxon>Streptophyta</taxon>
        <taxon>Embryophyta</taxon>
        <taxon>Tracheophyta</taxon>
        <taxon>Spermatophyta</taxon>
        <taxon>Magnoliopsida</taxon>
        <taxon>eudicotyledons</taxon>
        <taxon>Gunneridae</taxon>
        <taxon>Pentapetalae</taxon>
        <taxon>asterids</taxon>
        <taxon>campanulids</taxon>
        <taxon>Asterales</taxon>
        <taxon>Asteraceae</taxon>
        <taxon>Asteroideae</taxon>
        <taxon>Anthemideae</taxon>
        <taxon>Artemisiinae</taxon>
        <taxon>Artemisia</taxon>
    </lineage>
</organism>
<reference evidence="1 2" key="1">
    <citation type="journal article" date="2018" name="Mol. Plant">
        <title>The genome of Artemisia annua provides insight into the evolution of Asteraceae family and artemisinin biosynthesis.</title>
        <authorList>
            <person name="Shen Q."/>
            <person name="Zhang L."/>
            <person name="Liao Z."/>
            <person name="Wang S."/>
            <person name="Yan T."/>
            <person name="Shi P."/>
            <person name="Liu M."/>
            <person name="Fu X."/>
            <person name="Pan Q."/>
            <person name="Wang Y."/>
            <person name="Lv Z."/>
            <person name="Lu X."/>
            <person name="Zhang F."/>
            <person name="Jiang W."/>
            <person name="Ma Y."/>
            <person name="Chen M."/>
            <person name="Hao X."/>
            <person name="Li L."/>
            <person name="Tang Y."/>
            <person name="Lv G."/>
            <person name="Zhou Y."/>
            <person name="Sun X."/>
            <person name="Brodelius P.E."/>
            <person name="Rose J.K.C."/>
            <person name="Tang K."/>
        </authorList>
    </citation>
    <scope>NUCLEOTIDE SEQUENCE [LARGE SCALE GENOMIC DNA]</scope>
    <source>
        <strain evidence="2">cv. Huhao1</strain>
        <tissue evidence="1">Leaf</tissue>
    </source>
</reference>
<protein>
    <submittedName>
        <fullName evidence="1">Uncharacterized protein</fullName>
    </submittedName>
</protein>
<sequence>MKLKGHLMKWELRGDSRKSMIAADCNCGKIFVFTDYILDLVVVDQFVRDRSKSSKESTPFDEAFNDLFSRSKQGKASSRAVIDVEPRLRTSNEYTYHNSCFVKF</sequence>
<gene>
    <name evidence="1" type="ORF">CTI12_AA044170</name>
</gene>
<accession>A0A2U1QDK1</accession>
<dbReference type="Proteomes" id="UP000245207">
    <property type="component" value="Unassembled WGS sequence"/>
</dbReference>
<evidence type="ECO:0000313" key="2">
    <source>
        <dbReference type="Proteomes" id="UP000245207"/>
    </source>
</evidence>
<dbReference type="EMBL" id="PKPP01000202">
    <property type="protein sequence ID" value="PWA96047.1"/>
    <property type="molecule type" value="Genomic_DNA"/>
</dbReference>